<organism evidence="3 4">
    <name type="scientific">Dipteronia sinensis</name>
    <dbReference type="NCBI Taxonomy" id="43782"/>
    <lineage>
        <taxon>Eukaryota</taxon>
        <taxon>Viridiplantae</taxon>
        <taxon>Streptophyta</taxon>
        <taxon>Embryophyta</taxon>
        <taxon>Tracheophyta</taxon>
        <taxon>Spermatophyta</taxon>
        <taxon>Magnoliopsida</taxon>
        <taxon>eudicotyledons</taxon>
        <taxon>Gunneridae</taxon>
        <taxon>Pentapetalae</taxon>
        <taxon>rosids</taxon>
        <taxon>malvids</taxon>
        <taxon>Sapindales</taxon>
        <taxon>Sapindaceae</taxon>
        <taxon>Hippocastanoideae</taxon>
        <taxon>Acereae</taxon>
        <taxon>Dipteronia</taxon>
    </lineage>
</organism>
<evidence type="ECO:0000259" key="2">
    <source>
        <dbReference type="Pfam" id="PF13456"/>
    </source>
</evidence>
<protein>
    <recommendedName>
        <fullName evidence="2">RNase H type-1 domain-containing protein</fullName>
    </recommendedName>
</protein>
<accession>A0AAE0A0V4</accession>
<evidence type="ECO:0000256" key="1">
    <source>
        <dbReference type="SAM" id="SignalP"/>
    </source>
</evidence>
<feature type="chain" id="PRO_5042246152" description="RNase H type-1 domain-containing protein" evidence="1">
    <location>
        <begin position="19"/>
        <end position="58"/>
    </location>
</feature>
<dbReference type="GO" id="GO:0003676">
    <property type="term" value="F:nucleic acid binding"/>
    <property type="evidence" value="ECO:0007669"/>
    <property type="project" value="InterPro"/>
</dbReference>
<comment type="caution">
    <text evidence="3">The sequence shown here is derived from an EMBL/GenBank/DDBJ whole genome shotgun (WGS) entry which is preliminary data.</text>
</comment>
<evidence type="ECO:0000313" key="4">
    <source>
        <dbReference type="Proteomes" id="UP001281410"/>
    </source>
</evidence>
<feature type="signal peptide" evidence="1">
    <location>
        <begin position="1"/>
        <end position="18"/>
    </location>
</feature>
<keyword evidence="4" id="KW-1185">Reference proteome</keyword>
<dbReference type="InterPro" id="IPR002156">
    <property type="entry name" value="RNaseH_domain"/>
</dbReference>
<keyword evidence="1" id="KW-0732">Signal</keyword>
<dbReference type="Pfam" id="PF13456">
    <property type="entry name" value="RVT_3"/>
    <property type="match status" value="1"/>
</dbReference>
<name>A0AAE0A0V4_9ROSI</name>
<dbReference type="Proteomes" id="UP001281410">
    <property type="component" value="Unassembled WGS sequence"/>
</dbReference>
<gene>
    <name evidence="3" type="ORF">Dsin_021825</name>
</gene>
<dbReference type="EMBL" id="JANJYJ010000007">
    <property type="protein sequence ID" value="KAK3198410.1"/>
    <property type="molecule type" value="Genomic_DNA"/>
</dbReference>
<feature type="domain" description="RNase H type-1" evidence="2">
    <location>
        <begin position="6"/>
        <end position="57"/>
    </location>
</feature>
<dbReference type="GO" id="GO:0004523">
    <property type="term" value="F:RNA-DNA hybrid ribonuclease activity"/>
    <property type="evidence" value="ECO:0007669"/>
    <property type="project" value="InterPro"/>
</dbReference>
<evidence type="ECO:0000313" key="3">
    <source>
        <dbReference type="EMBL" id="KAK3198410.1"/>
    </source>
</evidence>
<proteinExistence type="predicted"/>
<reference evidence="3" key="1">
    <citation type="journal article" date="2023" name="Plant J.">
        <title>Genome sequences and population genomics provide insights into the demographic history, inbreeding, and mutation load of two 'living fossil' tree species of Dipteronia.</title>
        <authorList>
            <person name="Feng Y."/>
            <person name="Comes H.P."/>
            <person name="Chen J."/>
            <person name="Zhu S."/>
            <person name="Lu R."/>
            <person name="Zhang X."/>
            <person name="Li P."/>
            <person name="Qiu J."/>
            <person name="Olsen K.M."/>
            <person name="Qiu Y."/>
        </authorList>
    </citation>
    <scope>NUCLEOTIDE SEQUENCE</scope>
    <source>
        <strain evidence="3">NBL</strain>
    </source>
</reference>
<dbReference type="AlphaFoldDB" id="A0AAE0A0V4"/>
<sequence length="58" mass="5970">MITKTGAIFRGIVLAVSSGLLPLVVESDAKAVIELINGGVAPQADIVVIIQDILNLLS</sequence>